<evidence type="ECO:0000313" key="1">
    <source>
        <dbReference type="EMBL" id="CAK9055112.1"/>
    </source>
</evidence>
<dbReference type="Gene3D" id="3.30.870.10">
    <property type="entry name" value="Endonuclease Chain A"/>
    <property type="match status" value="2"/>
</dbReference>
<reference evidence="1 2" key="1">
    <citation type="submission" date="2024-02" db="EMBL/GenBank/DDBJ databases">
        <authorList>
            <person name="Chen Y."/>
            <person name="Shah S."/>
            <person name="Dougan E. K."/>
            <person name="Thang M."/>
            <person name="Chan C."/>
        </authorList>
    </citation>
    <scope>NUCLEOTIDE SEQUENCE [LARGE SCALE GENOMIC DNA]</scope>
</reference>
<evidence type="ECO:0000313" key="2">
    <source>
        <dbReference type="Proteomes" id="UP001642464"/>
    </source>
</evidence>
<organism evidence="1 2">
    <name type="scientific">Durusdinium trenchii</name>
    <dbReference type="NCBI Taxonomy" id="1381693"/>
    <lineage>
        <taxon>Eukaryota</taxon>
        <taxon>Sar</taxon>
        <taxon>Alveolata</taxon>
        <taxon>Dinophyceae</taxon>
        <taxon>Suessiales</taxon>
        <taxon>Symbiodiniaceae</taxon>
        <taxon>Durusdinium</taxon>
    </lineage>
</organism>
<dbReference type="PANTHER" id="PTHR12415">
    <property type="entry name" value="TYROSYL-DNA PHOSPHODIESTERASE 1"/>
    <property type="match status" value="1"/>
</dbReference>
<dbReference type="EMBL" id="CAXAMM010024335">
    <property type="protein sequence ID" value="CAK9055112.1"/>
    <property type="molecule type" value="Genomic_DNA"/>
</dbReference>
<keyword evidence="2" id="KW-1185">Reference proteome</keyword>
<dbReference type="PANTHER" id="PTHR12415:SF3">
    <property type="entry name" value="OS04G0403400 PROTEIN"/>
    <property type="match status" value="1"/>
</dbReference>
<dbReference type="InterPro" id="IPR010347">
    <property type="entry name" value="Tdp1"/>
</dbReference>
<dbReference type="Proteomes" id="UP001642464">
    <property type="component" value="Unassembled WGS sequence"/>
</dbReference>
<comment type="caution">
    <text evidence="1">The sequence shown here is derived from an EMBL/GenBank/DDBJ whole genome shotgun (WGS) entry which is preliminary data.</text>
</comment>
<name>A0ABP0MWS2_9DINO</name>
<protein>
    <submittedName>
        <fullName evidence="1">Protein NLRC3</fullName>
    </submittedName>
</protein>
<sequence>MGERANRWFRGDRFWLNKILHVKLEEDNDLLTPHERREIQEARLAAEEDPLQEARFELPISDERSGLDDRINSDVLSLRDLNGAELDHDQLMSVLLTTFDMPDPNGGIAWIKNELRLDRSVEVTLCSHPWPGRATRRATVWQQFVAEFDDVVWHFPGEPQLSQPKDDTDDTAEPAEPENGTCTVHAKLILLEFHSRLRVVITSANLLASHWEMMNEVVWVQDFPRTTGPNLYRLLEAEFGCDLSHFLAQTLDAAPKQRRAAWLSRLADFDLQSNAHLVLSLPGKHEPAIALQPGQLALRLSVFEASKKLPEAELELSTLSGSAWLKKEQGTWRLYDSEGKTCLCLDEISQKALFAAENLNMKTDLFVPLAQTDIQIVTTLLPEDVDWNSPPELLLRLKLSYKRQDLKDLEGSWTQTDLVEFFAILLSQLEVDYGLFALRRHLNEVWAQAEEEDYVAITSSVSALDETWFRALDQCCGRFAQDAGPKVVVRDTPSIEYSWLHAWQDRLVQHRSPSHRSPSHSPGREKIPNHSKLITRIFKDKSTEKHYGWVYVGSHNLTCAAWGTISRNEEEILWSNNRELGILLQAPSAAARAAAPAAAQNASVSAGFDISEMPWPFSFPLHRAELEEGDFQAESAENQDYHWSWWNSDDWYWCWTSSSWVRGNSDENWQNWEVDSVTEGQGDWRLQPKYSWWWTA</sequence>
<gene>
    <name evidence="1" type="ORF">SCF082_LOCUS29847</name>
</gene>
<dbReference type="Pfam" id="PF06087">
    <property type="entry name" value="Tyr-DNA_phospho"/>
    <property type="match status" value="2"/>
</dbReference>
<dbReference type="SUPFAM" id="SSF56024">
    <property type="entry name" value="Phospholipase D/nuclease"/>
    <property type="match status" value="2"/>
</dbReference>
<accession>A0ABP0MWS2</accession>
<proteinExistence type="predicted"/>